<evidence type="ECO:0000256" key="1">
    <source>
        <dbReference type="ARBA" id="ARBA00007454"/>
    </source>
</evidence>
<dbReference type="OrthoDB" id="1418352at2759"/>
<comment type="caution">
    <text evidence="5">The sequence shown here is derived from an EMBL/GenBank/DDBJ whole genome shotgun (WGS) entry which is preliminary data.</text>
</comment>
<dbReference type="EMBL" id="CAJNOQ010000115">
    <property type="protein sequence ID" value="CAF0758721.1"/>
    <property type="molecule type" value="Genomic_DNA"/>
</dbReference>
<protein>
    <recommendedName>
        <fullName evidence="4">PCI domain-containing protein</fullName>
    </recommendedName>
</protein>
<dbReference type="PANTHER" id="PTHR10678">
    <property type="entry name" value="26S PROTEASOME NON-ATPASE REGULATORY SUBUNIT 11/COP9 SIGNALOSOME COMPLEX SUBUNIT 2"/>
    <property type="match status" value="1"/>
</dbReference>
<evidence type="ECO:0000259" key="4">
    <source>
        <dbReference type="PROSITE" id="PS50250"/>
    </source>
</evidence>
<evidence type="ECO:0000256" key="2">
    <source>
        <dbReference type="ARBA" id="ARBA00022942"/>
    </source>
</evidence>
<keyword evidence="7" id="KW-1185">Reference proteome</keyword>
<evidence type="ECO:0000313" key="7">
    <source>
        <dbReference type="Proteomes" id="UP000663829"/>
    </source>
</evidence>
<feature type="compositionally biased region" description="Polar residues" evidence="3">
    <location>
        <begin position="1"/>
        <end position="14"/>
    </location>
</feature>
<keyword evidence="2" id="KW-0647">Proteasome</keyword>
<dbReference type="SMART" id="SM00753">
    <property type="entry name" value="PAM"/>
    <property type="match status" value="1"/>
</dbReference>
<dbReference type="InterPro" id="IPR011990">
    <property type="entry name" value="TPR-like_helical_dom_sf"/>
</dbReference>
<gene>
    <name evidence="5" type="ORF">GPM918_LOCUS1261</name>
    <name evidence="6" type="ORF">SRO942_LOCUS1261</name>
</gene>
<comment type="similarity">
    <text evidence="1">Belongs to the proteasome subunit S9 family.</text>
</comment>
<organism evidence="5 7">
    <name type="scientific">Didymodactylos carnosus</name>
    <dbReference type="NCBI Taxonomy" id="1234261"/>
    <lineage>
        <taxon>Eukaryota</taxon>
        <taxon>Metazoa</taxon>
        <taxon>Spiralia</taxon>
        <taxon>Gnathifera</taxon>
        <taxon>Rotifera</taxon>
        <taxon>Eurotatoria</taxon>
        <taxon>Bdelloidea</taxon>
        <taxon>Philodinida</taxon>
        <taxon>Philodinidae</taxon>
        <taxon>Didymodactylos</taxon>
    </lineage>
</organism>
<evidence type="ECO:0000256" key="3">
    <source>
        <dbReference type="SAM" id="MobiDB-lite"/>
    </source>
</evidence>
<dbReference type="InterPro" id="IPR050871">
    <property type="entry name" value="26S_Proteasome/COP9_Components"/>
</dbReference>
<evidence type="ECO:0000313" key="6">
    <source>
        <dbReference type="EMBL" id="CAF3539315.1"/>
    </source>
</evidence>
<sequence>MKLTTNELQNTNRATSDDTPKRSEQIELEEAEAALATKDYKVARNILQKLVQIETISDDEDSIRIKETTILALGKLFKEIKDAKAELIKTTRPFLGHVSKAKAAKLVRTLVDLFLDMEAGTGQEVRLCQENIEWAKTENRTFLRQELESRLVALYYETKRYNEALQLGSQLLKELKKLDDKQLLVEVQLLESKTYFALSNTPKARAALTSARTTANGIYTPPKLQSSLDLQSGILHAAEDKDFKTAFSYFYEAFEGYDQIDSNKAVIALKYMLLSKVMMNLSDDVNALMSVKLALKYTGRDVESIKAVAQASKKRSLADFQQALKDYKDELIDDPMVRSHLDTLYDNLLEQNLCRLIEPYSNVQIGHIAQLINLPQDVVEKKLSQMILDKKFSGILDQGSDVLIIFDEPPSDTQYQDALVIVQNMSKVVDTLFQKTKKLS</sequence>
<dbReference type="FunFam" id="1.25.40.570:FF:000003">
    <property type="entry name" value="26S proteasome non-ATPase regulatory subunit 11"/>
    <property type="match status" value="1"/>
</dbReference>
<dbReference type="Pfam" id="PF01399">
    <property type="entry name" value="PCI"/>
    <property type="match status" value="1"/>
</dbReference>
<accession>A0A813PV14</accession>
<dbReference type="AlphaFoldDB" id="A0A813PV14"/>
<dbReference type="SMART" id="SM00088">
    <property type="entry name" value="PINT"/>
    <property type="match status" value="1"/>
</dbReference>
<evidence type="ECO:0000313" key="5">
    <source>
        <dbReference type="EMBL" id="CAF0758721.1"/>
    </source>
</evidence>
<dbReference type="InterPro" id="IPR000717">
    <property type="entry name" value="PCI_dom"/>
</dbReference>
<dbReference type="Gene3D" id="1.25.40.570">
    <property type="match status" value="1"/>
</dbReference>
<dbReference type="SUPFAM" id="SSF48452">
    <property type="entry name" value="TPR-like"/>
    <property type="match status" value="1"/>
</dbReference>
<dbReference type="InterPro" id="IPR036390">
    <property type="entry name" value="WH_DNA-bd_sf"/>
</dbReference>
<dbReference type="PROSITE" id="PS50250">
    <property type="entry name" value="PCI"/>
    <property type="match status" value="1"/>
</dbReference>
<dbReference type="EMBL" id="CAJOBC010000115">
    <property type="protein sequence ID" value="CAF3539315.1"/>
    <property type="molecule type" value="Genomic_DNA"/>
</dbReference>
<dbReference type="Proteomes" id="UP000681722">
    <property type="component" value="Unassembled WGS sequence"/>
</dbReference>
<proteinExistence type="inferred from homology"/>
<name>A0A813PV14_9BILA</name>
<feature type="region of interest" description="Disordered" evidence="3">
    <location>
        <begin position="1"/>
        <end position="23"/>
    </location>
</feature>
<dbReference type="SUPFAM" id="SSF46785">
    <property type="entry name" value="Winged helix' DNA-binding domain"/>
    <property type="match status" value="1"/>
</dbReference>
<feature type="domain" description="PCI" evidence="4">
    <location>
        <begin position="242"/>
        <end position="410"/>
    </location>
</feature>
<dbReference type="GO" id="GO:0000502">
    <property type="term" value="C:proteasome complex"/>
    <property type="evidence" value="ECO:0007669"/>
    <property type="project" value="UniProtKB-KW"/>
</dbReference>
<reference evidence="5" key="1">
    <citation type="submission" date="2021-02" db="EMBL/GenBank/DDBJ databases">
        <authorList>
            <person name="Nowell W R."/>
        </authorList>
    </citation>
    <scope>NUCLEOTIDE SEQUENCE</scope>
</reference>
<dbReference type="Pfam" id="PF18055">
    <property type="entry name" value="RPN6_N"/>
    <property type="match status" value="1"/>
</dbReference>
<dbReference type="InterPro" id="IPR040773">
    <property type="entry name" value="Rpn6_N"/>
</dbReference>
<dbReference type="Proteomes" id="UP000663829">
    <property type="component" value="Unassembled WGS sequence"/>
</dbReference>